<protein>
    <recommendedName>
        <fullName evidence="2">Predicted hydrolase N-terminal domain-containing protein</fullName>
    </recommendedName>
</protein>
<sequence length="913" mass="97322">MADFSQESLVAAAGVDPWKLRDQFTAGDPEEIYAMARGFNQAAAQQGDAVTLATKGLETAGDGYKVNNQTPIDVDAQVAQASKELGNSGEKLGKIAKLLSETASDLAQRTATANTQINSLVGDVNGIIGEWNQMVRQSHNDPDFQQNRHSYMAPYVARAVQKVKDYGGPLNQSIGDYEKYLADHLKAMADLGYIPPTQLDEGPGDVNVPDPKSAANGTVAATKMGDPSQAKAAFAQNTAYLNLLNEKQKSGVPLTEAEKNWLKAYYEQVTPHFGEIKDWADKQAGVKPGQKPDQKDPFVQLVSRVGDGFLNLSRDVPYDELPKSARDVIASNLGVTEPSDEVGFWATPGQRHLGDAWPPKTDPALLAAAGFTGLLNDYSSDGVAPSNDLASHLKDAALRWKHQSNVMYANYQADYPIAKGYDPSLKQLSADEWNKLMPDELSSDALGVVARNSPFSNDWILHNAAERRELMGMNWQSGQGAADVLLAASMRGQPGLSNAQAAQAGLAIVQDAATDYNGLAHMANAKVKGAIANVGLVYVDSFAQHNTVPVGEEQNIEITLPDGTKVSGFQMADATRGNFLKFVAASDPAIYQHFREGTLTRGTEYLQMVMGQGHTDPHDPAYVSAMNDAVRLTSMTDGAAASVLNDAAKEGASGDMRKKMAEDLAYAQAMSDYNTKKGYVDTVKNLFSVAGLVSLPTGASTALSVGSTAFGMITDAAIQQPPAPDQNTYITNLQQYVGDLADAQNADAAAHARVQDNIVAMTVRAGADSGHPIMVDDGHGHMVAVTQDSDGQYPEPVVSDIYNALPDYTQDLGGKSIDDLLGGSHSDPKAHGGGYDTQFDTGASGTGPEQVGSLGDAGGNWSNTDDQYRIYYGDETRWRYHEPTTWEGASLDSQAPDNKGNTKTDAPTVPAAG</sequence>
<feature type="region of interest" description="Disordered" evidence="1">
    <location>
        <begin position="821"/>
        <end position="864"/>
    </location>
</feature>
<evidence type="ECO:0000259" key="2">
    <source>
        <dbReference type="Pfam" id="PF22905"/>
    </source>
</evidence>
<feature type="region of interest" description="Disordered" evidence="1">
    <location>
        <begin position="888"/>
        <end position="913"/>
    </location>
</feature>
<keyword evidence="4" id="KW-1185">Reference proteome</keyword>
<dbReference type="RefSeq" id="WP_377334400.1">
    <property type="nucleotide sequence ID" value="NZ_JBHLUE010000001.1"/>
</dbReference>
<feature type="domain" description="Predicted hydrolase N-terminal" evidence="2">
    <location>
        <begin position="5"/>
        <end position="188"/>
    </location>
</feature>
<comment type="caution">
    <text evidence="3">The sequence shown here is derived from an EMBL/GenBank/DDBJ whole genome shotgun (WGS) entry which is preliminary data.</text>
</comment>
<gene>
    <name evidence="3" type="ORF">ACFFHU_00205</name>
</gene>
<evidence type="ECO:0000313" key="4">
    <source>
        <dbReference type="Proteomes" id="UP001589894"/>
    </source>
</evidence>
<feature type="compositionally biased region" description="Polar residues" evidence="1">
    <location>
        <begin position="891"/>
        <end position="905"/>
    </location>
</feature>
<dbReference type="Proteomes" id="UP001589894">
    <property type="component" value="Unassembled WGS sequence"/>
</dbReference>
<dbReference type="SUPFAM" id="SSF58104">
    <property type="entry name" value="Methyl-accepting chemotaxis protein (MCP) signaling domain"/>
    <property type="match status" value="1"/>
</dbReference>
<dbReference type="InterPro" id="IPR054469">
    <property type="entry name" value="Pred_hydrolase_N"/>
</dbReference>
<organism evidence="3 4">
    <name type="scientific">Plantactinospora siamensis</name>
    <dbReference type="NCBI Taxonomy" id="555372"/>
    <lineage>
        <taxon>Bacteria</taxon>
        <taxon>Bacillati</taxon>
        <taxon>Actinomycetota</taxon>
        <taxon>Actinomycetes</taxon>
        <taxon>Micromonosporales</taxon>
        <taxon>Micromonosporaceae</taxon>
        <taxon>Plantactinospora</taxon>
    </lineage>
</organism>
<evidence type="ECO:0000313" key="3">
    <source>
        <dbReference type="EMBL" id="MFC0562605.1"/>
    </source>
</evidence>
<dbReference type="Pfam" id="PF22905">
    <property type="entry name" value="Hydro_N_hd"/>
    <property type="match status" value="1"/>
</dbReference>
<accession>A0ABV6NPA6</accession>
<name>A0ABV6NPA6_9ACTN</name>
<proteinExistence type="predicted"/>
<dbReference type="EMBL" id="JBHLUE010000001">
    <property type="protein sequence ID" value="MFC0562605.1"/>
    <property type="molecule type" value="Genomic_DNA"/>
</dbReference>
<evidence type="ECO:0000256" key="1">
    <source>
        <dbReference type="SAM" id="MobiDB-lite"/>
    </source>
</evidence>
<reference evidence="3 4" key="1">
    <citation type="submission" date="2024-09" db="EMBL/GenBank/DDBJ databases">
        <authorList>
            <person name="Sun Q."/>
            <person name="Mori K."/>
        </authorList>
    </citation>
    <scope>NUCLEOTIDE SEQUENCE [LARGE SCALE GENOMIC DNA]</scope>
    <source>
        <strain evidence="3 4">TBRC 2205</strain>
    </source>
</reference>